<keyword evidence="7" id="KW-0999">Mitochondrion inner membrane</keyword>
<evidence type="ECO:0000313" key="15">
    <source>
        <dbReference type="EMBL" id="KOB65260.1"/>
    </source>
</evidence>
<dbReference type="Proteomes" id="UP000037510">
    <property type="component" value="Unassembled WGS sequence"/>
</dbReference>
<evidence type="ECO:0000256" key="9">
    <source>
        <dbReference type="ARBA" id="ARBA00022989"/>
    </source>
</evidence>
<evidence type="ECO:0000256" key="10">
    <source>
        <dbReference type="ARBA" id="ARBA00023128"/>
    </source>
</evidence>
<dbReference type="AlphaFoldDB" id="A0A0L7KQ87"/>
<evidence type="ECO:0000256" key="1">
    <source>
        <dbReference type="ARBA" id="ARBA00004434"/>
    </source>
</evidence>
<evidence type="ECO:0000256" key="11">
    <source>
        <dbReference type="ARBA" id="ARBA00023136"/>
    </source>
</evidence>
<keyword evidence="9 14" id="KW-1133">Transmembrane helix</keyword>
<comment type="subcellular location">
    <subcellularLocation>
        <location evidence="1">Mitochondrion inner membrane</location>
        <topology evidence="1">Single-pass membrane protein</topology>
    </subcellularLocation>
</comment>
<dbReference type="Pfam" id="PF07225">
    <property type="entry name" value="NDUF_B4"/>
    <property type="match status" value="1"/>
</dbReference>
<dbReference type="GO" id="GO:0005743">
    <property type="term" value="C:mitochondrial inner membrane"/>
    <property type="evidence" value="ECO:0007669"/>
    <property type="project" value="UniProtKB-SubCell"/>
</dbReference>
<comment type="caution">
    <text evidence="15">The sequence shown here is derived from an EMBL/GenBank/DDBJ whole genome shotgun (WGS) entry which is preliminary data.</text>
</comment>
<keyword evidence="11 14" id="KW-0472">Membrane</keyword>
<evidence type="ECO:0000256" key="3">
    <source>
        <dbReference type="ARBA" id="ARBA00018681"/>
    </source>
</evidence>
<dbReference type="EMBL" id="JTDY01007372">
    <property type="protein sequence ID" value="KOB65260.1"/>
    <property type="molecule type" value="Genomic_DNA"/>
</dbReference>
<dbReference type="OrthoDB" id="5818798at2759"/>
<evidence type="ECO:0000256" key="13">
    <source>
        <dbReference type="ARBA" id="ARBA00030987"/>
    </source>
</evidence>
<evidence type="ECO:0000256" key="7">
    <source>
        <dbReference type="ARBA" id="ARBA00022792"/>
    </source>
</evidence>
<dbReference type="PANTHER" id="PTHR15469">
    <property type="entry name" value="NADH-UBIQUINONE OXIDOREDUCTASE B15 SUBUNIT"/>
    <property type="match status" value="1"/>
</dbReference>
<gene>
    <name evidence="15" type="ORF">OBRU01_23002</name>
</gene>
<keyword evidence="10" id="KW-0496">Mitochondrion</keyword>
<evidence type="ECO:0000256" key="5">
    <source>
        <dbReference type="ARBA" id="ARBA00022660"/>
    </source>
</evidence>
<evidence type="ECO:0000256" key="8">
    <source>
        <dbReference type="ARBA" id="ARBA00022982"/>
    </source>
</evidence>
<evidence type="ECO:0000256" key="4">
    <source>
        <dbReference type="ARBA" id="ARBA00022448"/>
    </source>
</evidence>
<dbReference type="PANTHER" id="PTHR15469:SF0">
    <property type="entry name" value="NADH DEHYDROGENASE [UBIQUINONE] 1 BETA SUBCOMPLEX SUBUNIT 4"/>
    <property type="match status" value="1"/>
</dbReference>
<evidence type="ECO:0000256" key="12">
    <source>
        <dbReference type="ARBA" id="ARBA00030212"/>
    </source>
</evidence>
<organism evidence="15 16">
    <name type="scientific">Operophtera brumata</name>
    <name type="common">Winter moth</name>
    <name type="synonym">Phalaena brumata</name>
    <dbReference type="NCBI Taxonomy" id="104452"/>
    <lineage>
        <taxon>Eukaryota</taxon>
        <taxon>Metazoa</taxon>
        <taxon>Ecdysozoa</taxon>
        <taxon>Arthropoda</taxon>
        <taxon>Hexapoda</taxon>
        <taxon>Insecta</taxon>
        <taxon>Pterygota</taxon>
        <taxon>Neoptera</taxon>
        <taxon>Endopterygota</taxon>
        <taxon>Lepidoptera</taxon>
        <taxon>Glossata</taxon>
        <taxon>Ditrysia</taxon>
        <taxon>Geometroidea</taxon>
        <taxon>Geometridae</taxon>
        <taxon>Larentiinae</taxon>
        <taxon>Operophtera</taxon>
    </lineage>
</organism>
<evidence type="ECO:0000256" key="14">
    <source>
        <dbReference type="SAM" id="Phobius"/>
    </source>
</evidence>
<keyword evidence="16" id="KW-1185">Reference proteome</keyword>
<name>A0A0L7KQ87_OPEBR</name>
<keyword evidence="8" id="KW-0249">Electron transport</keyword>
<proteinExistence type="inferred from homology"/>
<evidence type="ECO:0000313" key="16">
    <source>
        <dbReference type="Proteomes" id="UP000037510"/>
    </source>
</evidence>
<protein>
    <recommendedName>
        <fullName evidence="3">NADH dehydrogenase [ubiquinone] 1 beta subcomplex subunit 4</fullName>
    </recommendedName>
    <alternativeName>
        <fullName evidence="12">Complex I-B15</fullName>
    </alternativeName>
    <alternativeName>
        <fullName evidence="13">NADH-ubiquinone oxidoreductase B15 subunit</fullName>
    </alternativeName>
</protein>
<feature type="transmembrane region" description="Helical" evidence="14">
    <location>
        <begin position="72"/>
        <end position="91"/>
    </location>
</feature>
<dbReference type="InterPro" id="IPR009866">
    <property type="entry name" value="NADH_UbQ_OxRdtase_NDUFB4_su"/>
</dbReference>
<keyword evidence="6 14" id="KW-0812">Transmembrane</keyword>
<dbReference type="STRING" id="104452.A0A0L7KQ87"/>
<evidence type="ECO:0000256" key="6">
    <source>
        <dbReference type="ARBA" id="ARBA00022692"/>
    </source>
</evidence>
<sequence>MANNYGISDAELNLIKQQAARRVAMRQEFQKQKTNPWKNAGESGYVFDPALQRFMSMKVSQFEFFQANRRTSMFGVCAIVIPMFAYGYLIWNERHARETKIRSGELKYKDRLFKFA</sequence>
<keyword evidence="4" id="KW-0813">Transport</keyword>
<comment type="similarity">
    <text evidence="2">Belongs to the complex I NDUFB4 subunit family.</text>
</comment>
<accession>A0A0L7KQ87</accession>
<keyword evidence="5" id="KW-0679">Respiratory chain</keyword>
<reference evidence="15 16" key="1">
    <citation type="journal article" date="2015" name="Genome Biol. Evol.">
        <title>The genome of winter moth (Operophtera brumata) provides a genomic perspective on sexual dimorphism and phenology.</title>
        <authorList>
            <person name="Derks M.F."/>
            <person name="Smit S."/>
            <person name="Salis L."/>
            <person name="Schijlen E."/>
            <person name="Bossers A."/>
            <person name="Mateman C."/>
            <person name="Pijl A.S."/>
            <person name="de Ridder D."/>
            <person name="Groenen M.A."/>
            <person name="Visser M.E."/>
            <person name="Megens H.J."/>
        </authorList>
    </citation>
    <scope>NUCLEOTIDE SEQUENCE [LARGE SCALE GENOMIC DNA]</scope>
    <source>
        <strain evidence="15">WM2013NL</strain>
        <tissue evidence="15">Head and thorax</tissue>
    </source>
</reference>
<evidence type="ECO:0000256" key="2">
    <source>
        <dbReference type="ARBA" id="ARBA00007260"/>
    </source>
</evidence>